<feature type="non-terminal residue" evidence="1">
    <location>
        <position position="42"/>
    </location>
</feature>
<protein>
    <submittedName>
        <fullName evidence="1">Uncharacterized protein</fullName>
    </submittedName>
</protein>
<evidence type="ECO:0000313" key="1">
    <source>
        <dbReference type="EMBL" id="KKK91614.1"/>
    </source>
</evidence>
<gene>
    <name evidence="1" type="ORF">LCGC14_2711140</name>
</gene>
<name>A0A0F9BLV1_9ZZZZ</name>
<reference evidence="1" key="1">
    <citation type="journal article" date="2015" name="Nature">
        <title>Complex archaea that bridge the gap between prokaryotes and eukaryotes.</title>
        <authorList>
            <person name="Spang A."/>
            <person name="Saw J.H."/>
            <person name="Jorgensen S.L."/>
            <person name="Zaremba-Niedzwiedzka K."/>
            <person name="Martijn J."/>
            <person name="Lind A.E."/>
            <person name="van Eijk R."/>
            <person name="Schleper C."/>
            <person name="Guy L."/>
            <person name="Ettema T.J."/>
        </authorList>
    </citation>
    <scope>NUCLEOTIDE SEQUENCE</scope>
</reference>
<organism evidence="1">
    <name type="scientific">marine sediment metagenome</name>
    <dbReference type="NCBI Taxonomy" id="412755"/>
    <lineage>
        <taxon>unclassified sequences</taxon>
        <taxon>metagenomes</taxon>
        <taxon>ecological metagenomes</taxon>
    </lineage>
</organism>
<proteinExistence type="predicted"/>
<dbReference type="AlphaFoldDB" id="A0A0F9BLV1"/>
<dbReference type="EMBL" id="LAZR01048574">
    <property type="protein sequence ID" value="KKK91614.1"/>
    <property type="molecule type" value="Genomic_DNA"/>
</dbReference>
<comment type="caution">
    <text evidence="1">The sequence shown here is derived from an EMBL/GenBank/DDBJ whole genome shotgun (WGS) entry which is preliminary data.</text>
</comment>
<accession>A0A0F9BLV1</accession>
<sequence>MVANVEVRFEVGVPLLRAAFEASYVVHLLVERDLVGRHLFEF</sequence>